<sequence length="263" mass="29161">MRIYAKGVPRCRYVLGSTTFANLWLRVVGPEVERALEELYALEAIERNGGLSALGRVMAEFPIDPTFGKTLIKSQELGCTSEVIDVIALLSVDSVFYMPNDRRDEAAEARRKFVDAAGDHLTVLSVLRAYQQVRGEGRWCCDNFVNIRNMKHALDIRKQLAQLCVRRKIDPTSSCGHDSDLVLKAFLAGFFQHTALLQPDSTYRSVVGGRTGSVHPTSVLFGKKVAAIMYTEIVLTTKQYVRGVSAIQSSWLPAAAPNYFGNV</sequence>
<feature type="domain" description="Helicase-associated" evidence="7">
    <location>
        <begin position="34"/>
        <end position="124"/>
    </location>
</feature>
<comment type="caution">
    <text evidence="8">The sequence shown here is derived from an EMBL/GenBank/DDBJ whole genome shotgun (WGS) entry which is preliminary data.</text>
</comment>
<dbReference type="InterPro" id="IPR027417">
    <property type="entry name" value="P-loop_NTPase"/>
</dbReference>
<dbReference type="GO" id="GO:0005524">
    <property type="term" value="F:ATP binding"/>
    <property type="evidence" value="ECO:0007669"/>
    <property type="project" value="UniProtKB-KW"/>
</dbReference>
<evidence type="ECO:0000256" key="3">
    <source>
        <dbReference type="ARBA" id="ARBA00022801"/>
    </source>
</evidence>
<accession>A0A8H8DK62</accession>
<keyword evidence="5" id="KW-0067">ATP-binding</keyword>
<dbReference type="GO" id="GO:0005730">
    <property type="term" value="C:nucleolus"/>
    <property type="evidence" value="ECO:0007669"/>
    <property type="project" value="TreeGrafter"/>
</dbReference>
<organism evidence="8 9">
    <name type="scientific">Olpidium bornovanus</name>
    <dbReference type="NCBI Taxonomy" id="278681"/>
    <lineage>
        <taxon>Eukaryota</taxon>
        <taxon>Fungi</taxon>
        <taxon>Fungi incertae sedis</taxon>
        <taxon>Olpidiomycota</taxon>
        <taxon>Olpidiomycotina</taxon>
        <taxon>Olpidiomycetes</taxon>
        <taxon>Olpidiales</taxon>
        <taxon>Olpidiaceae</taxon>
        <taxon>Olpidium</taxon>
    </lineage>
</organism>
<dbReference type="InterPro" id="IPR048333">
    <property type="entry name" value="HA2_WH"/>
</dbReference>
<dbReference type="GO" id="GO:0003725">
    <property type="term" value="F:double-stranded RNA binding"/>
    <property type="evidence" value="ECO:0007669"/>
    <property type="project" value="TreeGrafter"/>
</dbReference>
<evidence type="ECO:0000256" key="4">
    <source>
        <dbReference type="ARBA" id="ARBA00022806"/>
    </source>
</evidence>
<evidence type="ECO:0000256" key="6">
    <source>
        <dbReference type="ARBA" id="ARBA00047984"/>
    </source>
</evidence>
<comment type="catalytic activity">
    <reaction evidence="6">
        <text>ATP + H2O = ADP + phosphate + H(+)</text>
        <dbReference type="Rhea" id="RHEA:13065"/>
        <dbReference type="ChEBI" id="CHEBI:15377"/>
        <dbReference type="ChEBI" id="CHEBI:15378"/>
        <dbReference type="ChEBI" id="CHEBI:30616"/>
        <dbReference type="ChEBI" id="CHEBI:43474"/>
        <dbReference type="ChEBI" id="CHEBI:456216"/>
        <dbReference type="EC" id="3.6.4.13"/>
    </reaction>
</comment>
<keyword evidence="3" id="KW-0378">Hydrolase</keyword>
<dbReference type="SMART" id="SM00847">
    <property type="entry name" value="HA2"/>
    <property type="match status" value="1"/>
</dbReference>
<dbReference type="GO" id="GO:0003724">
    <property type="term" value="F:RNA helicase activity"/>
    <property type="evidence" value="ECO:0007669"/>
    <property type="project" value="UniProtKB-EC"/>
</dbReference>
<dbReference type="PANTHER" id="PTHR18934:SF118">
    <property type="entry name" value="ATP-DEPENDENT RNA HELICASE DHX33"/>
    <property type="match status" value="1"/>
</dbReference>
<keyword evidence="4" id="KW-0347">Helicase</keyword>
<dbReference type="InterPro" id="IPR007502">
    <property type="entry name" value="Helicase-assoc_dom"/>
</dbReference>
<dbReference type="EMBL" id="JAEFCI010003762">
    <property type="protein sequence ID" value="KAG5461361.1"/>
    <property type="molecule type" value="Genomic_DNA"/>
</dbReference>
<keyword evidence="2" id="KW-0547">Nucleotide-binding</keyword>
<evidence type="ECO:0000259" key="7">
    <source>
        <dbReference type="SMART" id="SM00847"/>
    </source>
</evidence>
<gene>
    <name evidence="8" type="ORF">BJ554DRAFT_6460</name>
</gene>
<dbReference type="SUPFAM" id="SSF52540">
    <property type="entry name" value="P-loop containing nucleoside triphosphate hydrolases"/>
    <property type="match status" value="1"/>
</dbReference>
<evidence type="ECO:0000313" key="9">
    <source>
        <dbReference type="Proteomes" id="UP000673691"/>
    </source>
</evidence>
<proteinExistence type="predicted"/>
<dbReference type="GO" id="GO:0045943">
    <property type="term" value="P:positive regulation of transcription by RNA polymerase I"/>
    <property type="evidence" value="ECO:0007669"/>
    <property type="project" value="TreeGrafter"/>
</dbReference>
<dbReference type="OrthoDB" id="10253254at2759"/>
<name>A0A8H8DK62_9FUNG</name>
<dbReference type="Pfam" id="PF04408">
    <property type="entry name" value="WHD_HA2"/>
    <property type="match status" value="1"/>
</dbReference>
<reference evidence="8 9" key="1">
    <citation type="journal article" name="Sci. Rep.">
        <title>Genome-scale phylogenetic analyses confirm Olpidium as the closest living zoosporic fungus to the non-flagellated, terrestrial fungi.</title>
        <authorList>
            <person name="Chang Y."/>
            <person name="Rochon D."/>
            <person name="Sekimoto S."/>
            <person name="Wang Y."/>
            <person name="Chovatia M."/>
            <person name="Sandor L."/>
            <person name="Salamov A."/>
            <person name="Grigoriev I.V."/>
            <person name="Stajich J.E."/>
            <person name="Spatafora J.W."/>
        </authorList>
    </citation>
    <scope>NUCLEOTIDE SEQUENCE [LARGE SCALE GENOMIC DNA]</scope>
    <source>
        <strain evidence="8">S191</strain>
    </source>
</reference>
<dbReference type="Pfam" id="PF07717">
    <property type="entry name" value="OB_NTP_bind"/>
    <property type="match status" value="1"/>
</dbReference>
<dbReference type="GO" id="GO:0016787">
    <property type="term" value="F:hydrolase activity"/>
    <property type="evidence" value="ECO:0007669"/>
    <property type="project" value="UniProtKB-KW"/>
</dbReference>
<evidence type="ECO:0000256" key="1">
    <source>
        <dbReference type="ARBA" id="ARBA00012552"/>
    </source>
</evidence>
<keyword evidence="9" id="KW-1185">Reference proteome</keyword>
<dbReference type="Pfam" id="PF21010">
    <property type="entry name" value="HA2_C"/>
    <property type="match status" value="1"/>
</dbReference>
<evidence type="ECO:0000256" key="5">
    <source>
        <dbReference type="ARBA" id="ARBA00022840"/>
    </source>
</evidence>
<dbReference type="AlphaFoldDB" id="A0A8H8DK62"/>
<dbReference type="Gene3D" id="1.20.120.1080">
    <property type="match status" value="1"/>
</dbReference>
<evidence type="ECO:0000256" key="2">
    <source>
        <dbReference type="ARBA" id="ARBA00022741"/>
    </source>
</evidence>
<dbReference type="PANTHER" id="PTHR18934">
    <property type="entry name" value="ATP-DEPENDENT RNA HELICASE"/>
    <property type="match status" value="1"/>
</dbReference>
<dbReference type="EC" id="3.6.4.13" evidence="1"/>
<dbReference type="InterPro" id="IPR011709">
    <property type="entry name" value="DEAD-box_helicase_OB_fold"/>
</dbReference>
<dbReference type="Proteomes" id="UP000673691">
    <property type="component" value="Unassembled WGS sequence"/>
</dbReference>
<protein>
    <recommendedName>
        <fullName evidence="1">RNA helicase</fullName>
        <ecNumber evidence="1">3.6.4.13</ecNumber>
    </recommendedName>
</protein>
<evidence type="ECO:0000313" key="8">
    <source>
        <dbReference type="EMBL" id="KAG5461361.1"/>
    </source>
</evidence>